<dbReference type="InterPro" id="IPR029058">
    <property type="entry name" value="AB_hydrolase_fold"/>
</dbReference>
<accession>L7L783</accession>
<dbReference type="Pfam" id="PF00561">
    <property type="entry name" value="Abhydrolase_1"/>
    <property type="match status" value="1"/>
</dbReference>
<dbReference type="Proteomes" id="UP000053405">
    <property type="component" value="Unassembled WGS sequence"/>
</dbReference>
<dbReference type="PANTHER" id="PTHR43433">
    <property type="entry name" value="HYDROLASE, ALPHA/BETA FOLD FAMILY PROTEIN"/>
    <property type="match status" value="1"/>
</dbReference>
<name>L7L783_9ACTN</name>
<dbReference type="eggNOG" id="COG2267">
    <property type="taxonomic scope" value="Bacteria"/>
</dbReference>
<dbReference type="GO" id="GO:0004806">
    <property type="term" value="F:triacylglycerol lipase activity"/>
    <property type="evidence" value="ECO:0007669"/>
    <property type="project" value="TreeGrafter"/>
</dbReference>
<proteinExistence type="predicted"/>
<dbReference type="Gene3D" id="3.40.50.1820">
    <property type="entry name" value="alpha/beta hydrolase"/>
    <property type="match status" value="1"/>
</dbReference>
<sequence>MGTARPDMQEDTSVTIEYADNGDIRLAYESFGSADDPVILLVMGLGTQMLAWDEAFCALLVDGGYRVVRMDNRDIGLSTHLDAAGLPDMTPMQSGGLLTDAKYLLSDMAQDAVAVVDTLGVDAVHVVGGSMGGMIAQEFALNHPDRTRSLTSIFSTPAPRIGSPTREAMAALMLPPARSEDEAADRAVAMYRVVGSPGYPLDEQSLRERSRQAYRRGDDPAGTARQLAAIHASGDRTERLAALTVPTLVLHGQDDPLVRLSGGEATAAAVPGATLVTYPGMGHDLPRELWPAVTAEILALADSTR</sequence>
<dbReference type="InterPro" id="IPR000073">
    <property type="entry name" value="AB_hydrolase_1"/>
</dbReference>
<dbReference type="RefSeq" id="WP_005935142.1">
    <property type="nucleotide sequence ID" value="NZ_ATVK01000040.1"/>
</dbReference>
<dbReference type="AlphaFoldDB" id="L7L783"/>
<dbReference type="SUPFAM" id="SSF53474">
    <property type="entry name" value="alpha/beta-Hydrolases"/>
    <property type="match status" value="1"/>
</dbReference>
<dbReference type="EMBL" id="BANT01000002">
    <property type="protein sequence ID" value="GAC55912.1"/>
    <property type="molecule type" value="Genomic_DNA"/>
</dbReference>
<evidence type="ECO:0000259" key="1">
    <source>
        <dbReference type="Pfam" id="PF00561"/>
    </source>
</evidence>
<protein>
    <submittedName>
        <fullName evidence="2">Putative esterase</fullName>
    </submittedName>
</protein>
<evidence type="ECO:0000313" key="2">
    <source>
        <dbReference type="EMBL" id="GAC55912.1"/>
    </source>
</evidence>
<gene>
    <name evidence="2" type="ORF">GOHSU_02_00550</name>
</gene>
<dbReference type="STRING" id="1121927.GOHSU_02_00550"/>
<comment type="caution">
    <text evidence="2">The sequence shown here is derived from an EMBL/GenBank/DDBJ whole genome shotgun (WGS) entry which is preliminary data.</text>
</comment>
<evidence type="ECO:0000313" key="3">
    <source>
        <dbReference type="Proteomes" id="UP000053405"/>
    </source>
</evidence>
<reference evidence="2 3" key="1">
    <citation type="submission" date="2012-12" db="EMBL/GenBank/DDBJ databases">
        <title>Whole genome shotgun sequence of Gordonia hirsuta NBRC 16056.</title>
        <authorList>
            <person name="Isaki-Nakamura S."/>
            <person name="Hosoyama A."/>
            <person name="Tsuchikane K."/>
            <person name="Katsumata H."/>
            <person name="Baba S."/>
            <person name="Yamazaki S."/>
            <person name="Fujita N."/>
        </authorList>
    </citation>
    <scope>NUCLEOTIDE SEQUENCE [LARGE SCALE GENOMIC DNA]</scope>
    <source>
        <strain evidence="2 3">NBRC 16056</strain>
    </source>
</reference>
<organism evidence="2 3">
    <name type="scientific">Gordonia hirsuta DSM 44140 = NBRC 16056</name>
    <dbReference type="NCBI Taxonomy" id="1121927"/>
    <lineage>
        <taxon>Bacteria</taxon>
        <taxon>Bacillati</taxon>
        <taxon>Actinomycetota</taxon>
        <taxon>Actinomycetes</taxon>
        <taxon>Mycobacteriales</taxon>
        <taxon>Gordoniaceae</taxon>
        <taxon>Gordonia</taxon>
    </lineage>
</organism>
<keyword evidence="3" id="KW-1185">Reference proteome</keyword>
<dbReference type="GO" id="GO:0046503">
    <property type="term" value="P:glycerolipid catabolic process"/>
    <property type="evidence" value="ECO:0007669"/>
    <property type="project" value="TreeGrafter"/>
</dbReference>
<dbReference type="InterPro" id="IPR050471">
    <property type="entry name" value="AB_hydrolase"/>
</dbReference>
<feature type="domain" description="AB hydrolase-1" evidence="1">
    <location>
        <begin position="37"/>
        <end position="284"/>
    </location>
</feature>
<dbReference type="PANTHER" id="PTHR43433:SF5">
    <property type="entry name" value="AB HYDROLASE-1 DOMAIN-CONTAINING PROTEIN"/>
    <property type="match status" value="1"/>
</dbReference>